<dbReference type="NCBIfam" id="TIGR02469">
    <property type="entry name" value="CbiT"/>
    <property type="match status" value="1"/>
</dbReference>
<dbReference type="Gene3D" id="3.40.1010.10">
    <property type="entry name" value="Cobalt-precorrin-4 Transmethylase, Domain 1"/>
    <property type="match status" value="1"/>
</dbReference>
<dbReference type="InterPro" id="IPR029063">
    <property type="entry name" value="SAM-dependent_MTases_sf"/>
</dbReference>
<dbReference type="InterPro" id="IPR006365">
    <property type="entry name" value="Cbl_synth_CobL"/>
</dbReference>
<dbReference type="EC" id="2.1.1.132" evidence="7"/>
<keyword evidence="8" id="KW-1185">Reference proteome</keyword>
<dbReference type="Proteomes" id="UP000231658">
    <property type="component" value="Unassembled WGS sequence"/>
</dbReference>
<sequence length="396" mass="42458">MIHIIGIGEDGLEALSSSLKELISNADILVGGVRHLEIVESEARKISWGVGLSKGIDEIKANREKGVVVLATGEPMWFGIGATLLKHFEPSEVMVHPTCGAFSLVAGRMGWAIADCVTMTIHGRPLENLNRYVANGAKILVLSRDGKSPIEVADLLAKYGYGDSHITVFEHMGGKAEKRLEGTATGWTAKTADLNTIAIECIGAHDARRLPQTCGLEDDLFEHDGQLTKREVRAVTLSTLAPQAGELLWDVGAGCGSIAIEWMRAHEKCHAIAIEQNDHRRSMIAHNGAALGVPNLEIVDAKAPEGLEGLPTPDAIFIGGGISKKGLLETCWAALPCGGRLVANTVTLEAEREMLHFADKIGARLTRIAISREESVGRLSALKPMAPVLQLFAIKE</sequence>
<dbReference type="UniPathway" id="UPA00148"/>
<proteinExistence type="predicted"/>
<evidence type="ECO:0000256" key="4">
    <source>
        <dbReference type="ARBA" id="ARBA00022679"/>
    </source>
</evidence>
<dbReference type="EMBL" id="FLYE01000044">
    <property type="protein sequence ID" value="SCA57361.1"/>
    <property type="molecule type" value="Genomic_DNA"/>
</dbReference>
<dbReference type="SUPFAM" id="SSF53335">
    <property type="entry name" value="S-adenosyl-L-methionine-dependent methyltransferases"/>
    <property type="match status" value="1"/>
</dbReference>
<dbReference type="InterPro" id="IPR050714">
    <property type="entry name" value="Cobalamin_biosynth_MTase"/>
</dbReference>
<protein>
    <submittedName>
        <fullName evidence="7">Precorrin-6Y C(5,15)-methyltransferase (Decarboxylating)</fullName>
        <ecNumber evidence="7">2.1.1.132</ecNumber>
    </submittedName>
</protein>
<dbReference type="RefSeq" id="WP_069189397.1">
    <property type="nucleotide sequence ID" value="NZ_FLYE01000044.1"/>
</dbReference>
<dbReference type="InterPro" id="IPR000878">
    <property type="entry name" value="4pyrrol_Mease"/>
</dbReference>
<dbReference type="InterPro" id="IPR035996">
    <property type="entry name" value="4pyrrol_Methylase_sf"/>
</dbReference>
<name>A0A1C3RJC9_9PROT</name>
<keyword evidence="5" id="KW-0949">S-adenosyl-L-methionine</keyword>
<evidence type="ECO:0000256" key="1">
    <source>
        <dbReference type="ARBA" id="ARBA00004953"/>
    </source>
</evidence>
<dbReference type="InterPro" id="IPR014008">
    <property type="entry name" value="Cbl_synth_MTase_CbiT"/>
</dbReference>
<dbReference type="SUPFAM" id="SSF53790">
    <property type="entry name" value="Tetrapyrrole methylase"/>
    <property type="match status" value="1"/>
</dbReference>
<evidence type="ECO:0000256" key="2">
    <source>
        <dbReference type="ARBA" id="ARBA00022573"/>
    </source>
</evidence>
<evidence type="ECO:0000313" key="7">
    <source>
        <dbReference type="EMBL" id="SCA57361.1"/>
    </source>
</evidence>
<dbReference type="CDD" id="cd11644">
    <property type="entry name" value="Precorrin-6Y-MT"/>
    <property type="match status" value="1"/>
</dbReference>
<dbReference type="InterPro" id="IPR012818">
    <property type="entry name" value="CbiE"/>
</dbReference>
<dbReference type="Pfam" id="PF00590">
    <property type="entry name" value="TP_methylase"/>
    <property type="match status" value="1"/>
</dbReference>
<feature type="domain" description="Tetrapyrrole methylase" evidence="6">
    <location>
        <begin position="1"/>
        <end position="184"/>
    </location>
</feature>
<keyword evidence="4 7" id="KW-0808">Transferase</keyword>
<dbReference type="Gene3D" id="3.40.50.150">
    <property type="entry name" value="Vaccinia Virus protein VP39"/>
    <property type="match status" value="1"/>
</dbReference>
<accession>A0A1C3RJC9</accession>
<dbReference type="GO" id="GO:0008276">
    <property type="term" value="F:protein methyltransferase activity"/>
    <property type="evidence" value="ECO:0007669"/>
    <property type="project" value="InterPro"/>
</dbReference>
<evidence type="ECO:0000256" key="3">
    <source>
        <dbReference type="ARBA" id="ARBA00022603"/>
    </source>
</evidence>
<dbReference type="GO" id="GO:0009236">
    <property type="term" value="P:cobalamin biosynthetic process"/>
    <property type="evidence" value="ECO:0007669"/>
    <property type="project" value="UniProtKB-UniPathway"/>
</dbReference>
<evidence type="ECO:0000259" key="6">
    <source>
        <dbReference type="Pfam" id="PF00590"/>
    </source>
</evidence>
<evidence type="ECO:0000313" key="8">
    <source>
        <dbReference type="Proteomes" id="UP000231658"/>
    </source>
</evidence>
<evidence type="ECO:0000256" key="5">
    <source>
        <dbReference type="ARBA" id="ARBA00022691"/>
    </source>
</evidence>
<dbReference type="OrthoDB" id="9787825at2"/>
<dbReference type="GO" id="GO:0032259">
    <property type="term" value="P:methylation"/>
    <property type="evidence" value="ECO:0007669"/>
    <property type="project" value="UniProtKB-KW"/>
</dbReference>
<dbReference type="InterPro" id="IPR014777">
    <property type="entry name" value="4pyrrole_Mease_sub1"/>
</dbReference>
<dbReference type="NCBIfam" id="TIGR02467">
    <property type="entry name" value="CbiE"/>
    <property type="match status" value="1"/>
</dbReference>
<comment type="pathway">
    <text evidence="1">Cofactor biosynthesis; adenosylcobalamin biosynthesis.</text>
</comment>
<keyword evidence="2" id="KW-0169">Cobalamin biosynthesis</keyword>
<dbReference type="PANTHER" id="PTHR43182">
    <property type="entry name" value="COBALT-PRECORRIN-6B C(15)-METHYLTRANSFERASE (DECARBOXYLATING)"/>
    <property type="match status" value="1"/>
</dbReference>
<gene>
    <name evidence="7" type="primary">cobL</name>
    <name evidence="7" type="ORF">MTBPR1_50117</name>
</gene>
<keyword evidence="3 7" id="KW-0489">Methyltransferase</keyword>
<dbReference type="PIRSF" id="PIRSF036428">
    <property type="entry name" value="CobL"/>
    <property type="match status" value="1"/>
</dbReference>
<reference evidence="7 8" key="1">
    <citation type="submission" date="2016-07" db="EMBL/GenBank/DDBJ databases">
        <authorList>
            <person name="Lefevre C.T."/>
        </authorList>
    </citation>
    <scope>NUCLEOTIDE SEQUENCE [LARGE SCALE GENOMIC DNA]</scope>
    <source>
        <strain evidence="7">PR1</strain>
    </source>
</reference>
<dbReference type="AlphaFoldDB" id="A0A1C3RJC9"/>
<dbReference type="PANTHER" id="PTHR43182:SF1">
    <property type="entry name" value="COBALT-PRECORRIN-7 C(5)-METHYLTRANSFERASE"/>
    <property type="match status" value="1"/>
</dbReference>
<dbReference type="GO" id="GO:0046025">
    <property type="term" value="F:precorrin-6Y C5,15-methyltransferase (decarboxylating) activity"/>
    <property type="evidence" value="ECO:0007669"/>
    <property type="project" value="UniProtKB-EC"/>
</dbReference>
<dbReference type="STRING" id="1867952.MTBPR1_50117"/>
<organism evidence="7 8">
    <name type="scientific">Candidatus Terasakiella magnetica</name>
    <dbReference type="NCBI Taxonomy" id="1867952"/>
    <lineage>
        <taxon>Bacteria</taxon>
        <taxon>Pseudomonadati</taxon>
        <taxon>Pseudomonadota</taxon>
        <taxon>Alphaproteobacteria</taxon>
        <taxon>Rhodospirillales</taxon>
        <taxon>Terasakiellaceae</taxon>
        <taxon>Terasakiella</taxon>
    </lineage>
</organism>